<proteinExistence type="predicted"/>
<dbReference type="PANTHER" id="PTHR30055:SF184">
    <property type="entry name" value="HTH-TYPE TRANSCRIPTIONAL REGULATOR ETHR"/>
    <property type="match status" value="1"/>
</dbReference>
<comment type="caution">
    <text evidence="5">The sequence shown here is derived from an EMBL/GenBank/DDBJ whole genome shotgun (WGS) entry which is preliminary data.</text>
</comment>
<evidence type="ECO:0000259" key="4">
    <source>
        <dbReference type="PROSITE" id="PS50977"/>
    </source>
</evidence>
<dbReference type="AlphaFoldDB" id="A0A428Z2K1"/>
<dbReference type="Pfam" id="PF00440">
    <property type="entry name" value="TetR_N"/>
    <property type="match status" value="1"/>
</dbReference>
<feature type="domain" description="HTH tetR-type" evidence="4">
    <location>
        <begin position="76"/>
        <end position="136"/>
    </location>
</feature>
<feature type="region of interest" description="Disordered" evidence="3">
    <location>
        <begin position="54"/>
        <end position="77"/>
    </location>
</feature>
<dbReference type="OrthoDB" id="5242520at2"/>
<dbReference type="SUPFAM" id="SSF46689">
    <property type="entry name" value="Homeodomain-like"/>
    <property type="match status" value="1"/>
</dbReference>
<dbReference type="EMBL" id="QHKI01000032">
    <property type="protein sequence ID" value="RSM79499.1"/>
    <property type="molecule type" value="Genomic_DNA"/>
</dbReference>
<evidence type="ECO:0000313" key="6">
    <source>
        <dbReference type="Proteomes" id="UP000287547"/>
    </source>
</evidence>
<organism evidence="5 6">
    <name type="scientific">Kibdelosporangium aridum</name>
    <dbReference type="NCBI Taxonomy" id="2030"/>
    <lineage>
        <taxon>Bacteria</taxon>
        <taxon>Bacillati</taxon>
        <taxon>Actinomycetota</taxon>
        <taxon>Actinomycetes</taxon>
        <taxon>Pseudonocardiales</taxon>
        <taxon>Pseudonocardiaceae</taxon>
        <taxon>Kibdelosporangium</taxon>
    </lineage>
</organism>
<dbReference type="PROSITE" id="PS50977">
    <property type="entry name" value="HTH_TETR_2"/>
    <property type="match status" value="1"/>
</dbReference>
<name>A0A428Z2K1_KIBAR</name>
<dbReference type="InterPro" id="IPR049397">
    <property type="entry name" value="EthR_C"/>
</dbReference>
<evidence type="ECO:0000256" key="3">
    <source>
        <dbReference type="SAM" id="MobiDB-lite"/>
    </source>
</evidence>
<dbReference type="PRINTS" id="PR00455">
    <property type="entry name" value="HTHTETR"/>
</dbReference>
<feature type="DNA-binding region" description="H-T-H motif" evidence="2">
    <location>
        <begin position="99"/>
        <end position="118"/>
    </location>
</feature>
<dbReference type="Proteomes" id="UP000287547">
    <property type="component" value="Unassembled WGS sequence"/>
</dbReference>
<evidence type="ECO:0000256" key="2">
    <source>
        <dbReference type="PROSITE-ProRule" id="PRU00335"/>
    </source>
</evidence>
<gene>
    <name evidence="5" type="ORF">DMH04_31455</name>
</gene>
<accession>A0A428Z2K1</accession>
<reference evidence="5 6" key="1">
    <citation type="submission" date="2018-05" db="EMBL/GenBank/DDBJ databases">
        <title>Evolution of GPA BGCs.</title>
        <authorList>
            <person name="Waglechner N."/>
            <person name="Wright G.D."/>
        </authorList>
    </citation>
    <scope>NUCLEOTIDE SEQUENCE [LARGE SCALE GENOMIC DNA]</scope>
    <source>
        <strain evidence="5 6">A82846</strain>
    </source>
</reference>
<dbReference type="PANTHER" id="PTHR30055">
    <property type="entry name" value="HTH-TYPE TRANSCRIPTIONAL REGULATOR RUTR"/>
    <property type="match status" value="1"/>
</dbReference>
<evidence type="ECO:0000256" key="1">
    <source>
        <dbReference type="ARBA" id="ARBA00023125"/>
    </source>
</evidence>
<evidence type="ECO:0000313" key="5">
    <source>
        <dbReference type="EMBL" id="RSM79499.1"/>
    </source>
</evidence>
<keyword evidence="1 2" id="KW-0238">DNA-binding</keyword>
<dbReference type="Gene3D" id="1.10.357.10">
    <property type="entry name" value="Tetracycline Repressor, domain 2"/>
    <property type="match status" value="1"/>
</dbReference>
<protein>
    <submittedName>
        <fullName evidence="5">TetR/AcrR family transcriptional regulator</fullName>
    </submittedName>
</protein>
<dbReference type="InterPro" id="IPR001647">
    <property type="entry name" value="HTH_TetR"/>
</dbReference>
<dbReference type="Pfam" id="PF21313">
    <property type="entry name" value="EthR_C"/>
    <property type="match status" value="1"/>
</dbReference>
<sequence>MATAEVIARSIGSCAASAATLTSISSPDGSGCSGFVTRTTVVLTNVCKNVGMTVRRQPDRTDSGEGDEARKPSKGDLTSQAILDTAARLLAKRSMHEIGIDELTAGAGVSRSTFYFHFESREAVLYELSERVLREIYHSGIVWFRRSDESPSVAVRRALTATVALWRKHGPVLRASVRGRETDPRLAQLWVEVARRFMRSTAVQIESERRAGLAIAGPPSAKTMARALVLMNEHVCYHQSMAKKSAKWDADIVDTLTTIWLRTIYGPGVE</sequence>
<dbReference type="InterPro" id="IPR036271">
    <property type="entry name" value="Tet_transcr_reg_TetR-rel_C_sf"/>
</dbReference>
<dbReference type="Gene3D" id="1.10.10.60">
    <property type="entry name" value="Homeodomain-like"/>
    <property type="match status" value="1"/>
</dbReference>
<feature type="compositionally biased region" description="Basic and acidic residues" evidence="3">
    <location>
        <begin position="56"/>
        <end position="74"/>
    </location>
</feature>
<dbReference type="SUPFAM" id="SSF48498">
    <property type="entry name" value="Tetracyclin repressor-like, C-terminal domain"/>
    <property type="match status" value="1"/>
</dbReference>
<dbReference type="GO" id="GO:0000976">
    <property type="term" value="F:transcription cis-regulatory region binding"/>
    <property type="evidence" value="ECO:0007669"/>
    <property type="project" value="TreeGrafter"/>
</dbReference>
<dbReference type="InterPro" id="IPR009057">
    <property type="entry name" value="Homeodomain-like_sf"/>
</dbReference>
<dbReference type="InterPro" id="IPR050109">
    <property type="entry name" value="HTH-type_TetR-like_transc_reg"/>
</dbReference>
<dbReference type="GO" id="GO:0003700">
    <property type="term" value="F:DNA-binding transcription factor activity"/>
    <property type="evidence" value="ECO:0007669"/>
    <property type="project" value="TreeGrafter"/>
</dbReference>